<evidence type="ECO:0000313" key="2">
    <source>
        <dbReference type="EMBL" id="KAJ1529588.1"/>
    </source>
</evidence>
<name>A0AAV7XXA5_9NEOP</name>
<evidence type="ECO:0000313" key="3">
    <source>
        <dbReference type="Proteomes" id="UP001075354"/>
    </source>
</evidence>
<reference evidence="2" key="1">
    <citation type="submission" date="2022-12" db="EMBL/GenBank/DDBJ databases">
        <title>Chromosome-level genome assembly of the bean flower thrips Megalurothrips usitatus.</title>
        <authorList>
            <person name="Ma L."/>
            <person name="Liu Q."/>
            <person name="Li H."/>
            <person name="Cai W."/>
        </authorList>
    </citation>
    <scope>NUCLEOTIDE SEQUENCE</scope>
    <source>
        <strain evidence="2">Cailab_2022a</strain>
    </source>
</reference>
<accession>A0AAV7XXA5</accession>
<proteinExistence type="predicted"/>
<dbReference type="EMBL" id="JAPTSV010000003">
    <property type="protein sequence ID" value="KAJ1529588.1"/>
    <property type="molecule type" value="Genomic_DNA"/>
</dbReference>
<organism evidence="2 3">
    <name type="scientific">Megalurothrips usitatus</name>
    <name type="common">bean blossom thrips</name>
    <dbReference type="NCBI Taxonomy" id="439358"/>
    <lineage>
        <taxon>Eukaryota</taxon>
        <taxon>Metazoa</taxon>
        <taxon>Ecdysozoa</taxon>
        <taxon>Arthropoda</taxon>
        <taxon>Hexapoda</taxon>
        <taxon>Insecta</taxon>
        <taxon>Pterygota</taxon>
        <taxon>Neoptera</taxon>
        <taxon>Paraneoptera</taxon>
        <taxon>Thysanoptera</taxon>
        <taxon>Terebrantia</taxon>
        <taxon>Thripoidea</taxon>
        <taxon>Thripidae</taxon>
        <taxon>Megalurothrips</taxon>
    </lineage>
</organism>
<sequence>MTESERAPRAAWYRLKLRRYTIKERPKSLVFGKYRKLDQLDQDTEVVKKTQRKSMHEVPYSSQPKEDISVNRQNDEHGTKTNTLQGEEFSIVI</sequence>
<gene>
    <name evidence="2" type="ORF">ONE63_006358</name>
</gene>
<feature type="compositionally biased region" description="Basic and acidic residues" evidence="1">
    <location>
        <begin position="64"/>
        <end position="79"/>
    </location>
</feature>
<protein>
    <submittedName>
        <fullName evidence="2">Uncharacterized protein</fullName>
    </submittedName>
</protein>
<dbReference type="Proteomes" id="UP001075354">
    <property type="component" value="Chromosome 3"/>
</dbReference>
<evidence type="ECO:0000256" key="1">
    <source>
        <dbReference type="SAM" id="MobiDB-lite"/>
    </source>
</evidence>
<keyword evidence="3" id="KW-1185">Reference proteome</keyword>
<dbReference type="AlphaFoldDB" id="A0AAV7XXA5"/>
<comment type="caution">
    <text evidence="2">The sequence shown here is derived from an EMBL/GenBank/DDBJ whole genome shotgun (WGS) entry which is preliminary data.</text>
</comment>
<feature type="region of interest" description="Disordered" evidence="1">
    <location>
        <begin position="48"/>
        <end position="93"/>
    </location>
</feature>